<feature type="region of interest" description="Disordered" evidence="1">
    <location>
        <begin position="1"/>
        <end position="21"/>
    </location>
</feature>
<comment type="caution">
    <text evidence="2">The sequence shown here is derived from an EMBL/GenBank/DDBJ whole genome shotgun (WGS) entry which is preliminary data.</text>
</comment>
<dbReference type="Proteomes" id="UP000541969">
    <property type="component" value="Unassembled WGS sequence"/>
</dbReference>
<dbReference type="EMBL" id="JACBZT010000001">
    <property type="protein sequence ID" value="NYJ04175.1"/>
    <property type="molecule type" value="Genomic_DNA"/>
</dbReference>
<dbReference type="RefSeq" id="WP_179714926.1">
    <property type="nucleotide sequence ID" value="NZ_JACBZT010000001.1"/>
</dbReference>
<keyword evidence="3" id="KW-1185">Reference proteome</keyword>
<evidence type="ECO:0000313" key="2">
    <source>
        <dbReference type="EMBL" id="NYJ04175.1"/>
    </source>
</evidence>
<organism evidence="2 3">
    <name type="scientific">Petropleomorpha daqingensis</name>
    <dbReference type="NCBI Taxonomy" id="2026353"/>
    <lineage>
        <taxon>Bacteria</taxon>
        <taxon>Bacillati</taxon>
        <taxon>Actinomycetota</taxon>
        <taxon>Actinomycetes</taxon>
        <taxon>Geodermatophilales</taxon>
        <taxon>Geodermatophilaceae</taxon>
        <taxon>Petropleomorpha</taxon>
    </lineage>
</organism>
<dbReference type="AlphaFoldDB" id="A0A853C8F4"/>
<sequence>MDTIVAVEPGSLPPVPRSGDDEHGAQAFVARLRRAAPLFAAAAGAQTAVVREAVPPARHRRSRCRVVLRFADGGEMDLSFLGPAGSARRAAGFGAAVQRWLAVGAPRDPAWLVPDADAADGSAVDIAAWSAARVVTG</sequence>
<accession>A0A853C8F4</accession>
<gene>
    <name evidence="2" type="ORF">GGQ55_000453</name>
</gene>
<protein>
    <submittedName>
        <fullName evidence="2">Uncharacterized protein</fullName>
    </submittedName>
</protein>
<evidence type="ECO:0000256" key="1">
    <source>
        <dbReference type="SAM" id="MobiDB-lite"/>
    </source>
</evidence>
<proteinExistence type="predicted"/>
<name>A0A853C8F4_9ACTN</name>
<evidence type="ECO:0000313" key="3">
    <source>
        <dbReference type="Proteomes" id="UP000541969"/>
    </source>
</evidence>
<reference evidence="2 3" key="1">
    <citation type="submission" date="2020-07" db="EMBL/GenBank/DDBJ databases">
        <title>Sequencing the genomes of 1000 actinobacteria strains.</title>
        <authorList>
            <person name="Klenk H.-P."/>
        </authorList>
    </citation>
    <scope>NUCLEOTIDE SEQUENCE [LARGE SCALE GENOMIC DNA]</scope>
    <source>
        <strain evidence="2 3">DSM 104001</strain>
    </source>
</reference>